<name>A0ABX7B9M7_9PROT</name>
<organism evidence="2 3">
    <name type="scientific">Skermanella cutis</name>
    <dbReference type="NCBI Taxonomy" id="2775420"/>
    <lineage>
        <taxon>Bacteria</taxon>
        <taxon>Pseudomonadati</taxon>
        <taxon>Pseudomonadota</taxon>
        <taxon>Alphaproteobacteria</taxon>
        <taxon>Rhodospirillales</taxon>
        <taxon>Azospirillaceae</taxon>
        <taxon>Skermanella</taxon>
    </lineage>
</organism>
<dbReference type="SMART" id="SM00530">
    <property type="entry name" value="HTH_XRE"/>
    <property type="match status" value="1"/>
</dbReference>
<dbReference type="CDD" id="cd00093">
    <property type="entry name" value="HTH_XRE"/>
    <property type="match status" value="1"/>
</dbReference>
<accession>A0ABX7B9M7</accession>
<dbReference type="Gene3D" id="1.10.260.40">
    <property type="entry name" value="lambda repressor-like DNA-binding domains"/>
    <property type="match status" value="1"/>
</dbReference>
<dbReference type="InterPro" id="IPR010982">
    <property type="entry name" value="Lambda_DNA-bd_dom_sf"/>
</dbReference>
<feature type="domain" description="HTH cro/C1-type" evidence="1">
    <location>
        <begin position="15"/>
        <end position="68"/>
    </location>
</feature>
<dbReference type="PROSITE" id="PS50943">
    <property type="entry name" value="HTH_CROC1"/>
    <property type="match status" value="1"/>
</dbReference>
<dbReference type="InterPro" id="IPR001387">
    <property type="entry name" value="Cro/C1-type_HTH"/>
</dbReference>
<dbReference type="SUPFAM" id="SSF47413">
    <property type="entry name" value="lambda repressor-like DNA-binding domains"/>
    <property type="match status" value="1"/>
</dbReference>
<reference evidence="2" key="1">
    <citation type="submission" date="2021-02" db="EMBL/GenBank/DDBJ databases">
        <title>Skermanella TT6 skin isolate.</title>
        <authorList>
            <person name="Lee K."/>
            <person name="Ganzorig M."/>
        </authorList>
    </citation>
    <scope>NUCLEOTIDE SEQUENCE</scope>
    <source>
        <strain evidence="2">TT6</strain>
    </source>
</reference>
<dbReference type="RefSeq" id="WP_201078223.1">
    <property type="nucleotide sequence ID" value="NZ_CP067420.1"/>
</dbReference>
<evidence type="ECO:0000313" key="2">
    <source>
        <dbReference type="EMBL" id="QQP90848.1"/>
    </source>
</evidence>
<gene>
    <name evidence="2" type="ORF">IGS68_06380</name>
</gene>
<evidence type="ECO:0000259" key="1">
    <source>
        <dbReference type="PROSITE" id="PS50943"/>
    </source>
</evidence>
<dbReference type="Proteomes" id="UP000595197">
    <property type="component" value="Chromosome"/>
</dbReference>
<keyword evidence="3" id="KW-1185">Reference proteome</keyword>
<proteinExistence type="predicted"/>
<protein>
    <submittedName>
        <fullName evidence="2">Helix-turn-helix domain-containing protein</fullName>
    </submittedName>
</protein>
<sequence length="75" mass="8244">MDKLPSLRRIGRMARERRLAERLSQKELAELAGVHHATVVALEKGEGTLRLVNAWRVLGVLGLAEAGLDGEELES</sequence>
<evidence type="ECO:0000313" key="3">
    <source>
        <dbReference type="Proteomes" id="UP000595197"/>
    </source>
</evidence>
<dbReference type="EMBL" id="CP067420">
    <property type="protein sequence ID" value="QQP90848.1"/>
    <property type="molecule type" value="Genomic_DNA"/>
</dbReference>
<dbReference type="Pfam" id="PF01381">
    <property type="entry name" value="HTH_3"/>
    <property type="match status" value="1"/>
</dbReference>